<protein>
    <submittedName>
        <fullName evidence="2">Uncharacterized protein</fullName>
    </submittedName>
</protein>
<proteinExistence type="predicted"/>
<dbReference type="OrthoDB" id="387818at2"/>
<gene>
    <name evidence="2" type="ORF">P344_06680</name>
</gene>
<evidence type="ECO:0000256" key="1">
    <source>
        <dbReference type="SAM" id="Coils"/>
    </source>
</evidence>
<dbReference type="AlphaFoldDB" id="W0GSE6"/>
<keyword evidence="1" id="KW-0175">Coiled coil</keyword>
<keyword evidence="3" id="KW-1185">Reference proteome</keyword>
<dbReference type="KEGG" id="smia:P344_06680"/>
<name>W0GSE6_9MOLU</name>
<feature type="coiled-coil region" evidence="1">
    <location>
        <begin position="9"/>
        <end position="36"/>
    </location>
</feature>
<dbReference type="KEGG" id="smir:SMM_1122"/>
<dbReference type="PATRIC" id="fig|838561.3.peg.1285"/>
<dbReference type="EMBL" id="CP006720">
    <property type="protein sequence ID" value="AHI58637.1"/>
    <property type="molecule type" value="Genomic_DNA"/>
</dbReference>
<evidence type="ECO:0000313" key="3">
    <source>
        <dbReference type="Proteomes" id="UP000019260"/>
    </source>
</evidence>
<dbReference type="STRING" id="838561.P344_06680"/>
<dbReference type="HOGENOM" id="CLU_764844_0_0_14"/>
<dbReference type="eggNOG" id="ENOG5030SC3">
    <property type="taxonomic scope" value="Bacteria"/>
</dbReference>
<sequence length="367" mass="43094">MSMSVEQVMYNYQKKIEQLEININFVRENLTILLQQLKAIDSSGLNCQQTEKYLKELDLIIADIENNELVKSFSKQDHVELEQAKQINFYLEQKKLRLAEIQQEMELLKIKVIEDETKQRVLNLKNRLNLNHDKLEQELLTMFDDKQSQAIILTFFKENKNKLVNLSPTEIAEIVKEEINNYRTTTEFVKNQYLTSFKEQVSRDKFVQAELVADLEQFSKLDLESFQELNKKALALQNKIITKQLDESARKHAISSILQSIQKRGFIVNNNDIRLVKENEDSVVIVYSKKVTGEEAIFKVYLDGRFTYKFEGYEGHAHDTDEQPFINDLSMYDVSLSKEQKKTYLNPDRLMNKAKMNVNNNTIKNKK</sequence>
<feature type="coiled-coil region" evidence="1">
    <location>
        <begin position="91"/>
        <end position="138"/>
    </location>
</feature>
<dbReference type="Proteomes" id="UP000019260">
    <property type="component" value="Chromosome"/>
</dbReference>
<reference evidence="2 3" key="1">
    <citation type="submission" date="2013-09" db="EMBL/GenBank/DDBJ databases">
        <title>Complete genome sequence of Spiroplasma mirum suckling mouse cataract agent.</title>
        <authorList>
            <person name="Landry C.A."/>
            <person name="Bastian F.O."/>
            <person name="Thune R.L."/>
        </authorList>
    </citation>
    <scope>NUCLEOTIDE SEQUENCE [LARGE SCALE GENOMIC DNA]</scope>
    <source>
        <strain evidence="2 3">SMCA</strain>
    </source>
</reference>
<organism evidence="2 3">
    <name type="scientific">Spiroplasma mirum ATCC 29335</name>
    <dbReference type="NCBI Taxonomy" id="838561"/>
    <lineage>
        <taxon>Bacteria</taxon>
        <taxon>Bacillati</taxon>
        <taxon>Mycoplasmatota</taxon>
        <taxon>Mollicutes</taxon>
        <taxon>Entomoplasmatales</taxon>
        <taxon>Spiroplasmataceae</taxon>
        <taxon>Spiroplasma</taxon>
    </lineage>
</organism>
<accession>W0GSE6</accession>
<evidence type="ECO:0000313" key="2">
    <source>
        <dbReference type="EMBL" id="AHI58637.1"/>
    </source>
</evidence>
<dbReference type="RefSeq" id="WP_025317852.1">
    <property type="nucleotide sequence ID" value="NZ_CP002082.1"/>
</dbReference>